<comment type="caution">
    <text evidence="1">The sequence shown here is derived from an EMBL/GenBank/DDBJ whole genome shotgun (WGS) entry which is preliminary data.</text>
</comment>
<gene>
    <name evidence="1" type="ORF">MOTE_09800</name>
</gene>
<name>A0A1J5NWP4_NEOTH</name>
<evidence type="ECO:0000313" key="1">
    <source>
        <dbReference type="EMBL" id="OIQ59724.1"/>
    </source>
</evidence>
<dbReference type="Proteomes" id="UP000182811">
    <property type="component" value="Unassembled WGS sequence"/>
</dbReference>
<protein>
    <submittedName>
        <fullName evidence="1">Uncharacterized protein</fullName>
    </submittedName>
</protein>
<sequence length="288" mass="33102">MTADPHATIEVLKEYFPDWKIIPTTKDGYLAVKDFILKTGEIAGAIIDGKEASIYKRPDGTWVTADEFAAAPGDALKAEKILLLWLEEDDVKFGAAEERFDSAVIGEITDALIGWPENISPLEKDSEQPRRKKNVYIKVVTRDYKIVFSGSPELLSDVDRFVSGDFFKKLATPKNPTQIEAQNKEKKKQVSSPDYTEEIMQEIKRVSSSKVELITGIIYCEDYMRRNNPTKKELCNILRNMKEPETTIKSLSMHLNRAKRKGYIKNQYRYWKITREGIKEVERWLGKK</sequence>
<dbReference type="AlphaFoldDB" id="A0A1J5NWP4"/>
<dbReference type="EMBL" id="MDDC01000007">
    <property type="protein sequence ID" value="OIQ59724.1"/>
    <property type="molecule type" value="Genomic_DNA"/>
</dbReference>
<organism evidence="1 2">
    <name type="scientific">Neomoorella thermoacetica</name>
    <name type="common">Clostridium thermoaceticum</name>
    <dbReference type="NCBI Taxonomy" id="1525"/>
    <lineage>
        <taxon>Bacteria</taxon>
        <taxon>Bacillati</taxon>
        <taxon>Bacillota</taxon>
        <taxon>Clostridia</taxon>
        <taxon>Neomoorellales</taxon>
        <taxon>Neomoorellaceae</taxon>
        <taxon>Neomoorella</taxon>
    </lineage>
</organism>
<proteinExistence type="predicted"/>
<reference evidence="1 2" key="1">
    <citation type="submission" date="2016-08" db="EMBL/GenBank/DDBJ databases">
        <title>Genome-based comparison of Moorella thermoacetic strains.</title>
        <authorList>
            <person name="Poehlein A."/>
            <person name="Bengelsdorf F.R."/>
            <person name="Esser C."/>
            <person name="Duerre P."/>
            <person name="Daniel R."/>
        </authorList>
    </citation>
    <scope>NUCLEOTIDE SEQUENCE [LARGE SCALE GENOMIC DNA]</scope>
    <source>
        <strain evidence="1 2">DSM 21394</strain>
    </source>
</reference>
<accession>A0A1J5NWP4</accession>
<evidence type="ECO:0000313" key="2">
    <source>
        <dbReference type="Proteomes" id="UP000182811"/>
    </source>
</evidence>